<evidence type="ECO:0000313" key="3">
    <source>
        <dbReference type="Proteomes" id="UP000178129"/>
    </source>
</evidence>
<proteinExistence type="predicted"/>
<accession>A0A1E1KXL9</accession>
<dbReference type="InParanoid" id="A0A1E1KXL9"/>
<feature type="compositionally biased region" description="Polar residues" evidence="1">
    <location>
        <begin position="24"/>
        <end position="33"/>
    </location>
</feature>
<comment type="caution">
    <text evidence="2">The sequence shown here is derived from an EMBL/GenBank/DDBJ whole genome shotgun (WGS) entry which is preliminary data.</text>
</comment>
<keyword evidence="3" id="KW-1185">Reference proteome</keyword>
<sequence>MTVSLLSDSSRQISPSVERRGAAQSLSTLSIPAQPSLYPKSRSKTLPKQSKQANPSVTPMLEEGVYYRSVGNRMAHRPMSSSSFPSQPSPSNPIAFRSDPCSEILAYHHLNHDAIFLEPIKSGEYSSAARIFHPHRTSPFPTR</sequence>
<feature type="region of interest" description="Disordered" evidence="1">
    <location>
        <begin position="1"/>
        <end position="61"/>
    </location>
</feature>
<protein>
    <submittedName>
        <fullName evidence="2">Uncharacterized protein</fullName>
    </submittedName>
</protein>
<gene>
    <name evidence="2" type="ORF">RCO7_14708</name>
</gene>
<dbReference type="Proteomes" id="UP000178129">
    <property type="component" value="Unassembled WGS sequence"/>
</dbReference>
<evidence type="ECO:0000313" key="2">
    <source>
        <dbReference type="EMBL" id="CZT02980.1"/>
    </source>
</evidence>
<reference evidence="3" key="1">
    <citation type="submission" date="2016-03" db="EMBL/GenBank/DDBJ databases">
        <authorList>
            <person name="Ploux O."/>
        </authorList>
    </citation>
    <scope>NUCLEOTIDE SEQUENCE [LARGE SCALE GENOMIC DNA]</scope>
    <source>
        <strain evidence="3">UK7</strain>
    </source>
</reference>
<dbReference type="AlphaFoldDB" id="A0A1E1KXL9"/>
<feature type="compositionally biased region" description="Polar residues" evidence="1">
    <location>
        <begin position="44"/>
        <end position="57"/>
    </location>
</feature>
<evidence type="ECO:0000256" key="1">
    <source>
        <dbReference type="SAM" id="MobiDB-lite"/>
    </source>
</evidence>
<organism evidence="2 3">
    <name type="scientific">Rhynchosporium graminicola</name>
    <dbReference type="NCBI Taxonomy" id="2792576"/>
    <lineage>
        <taxon>Eukaryota</taxon>
        <taxon>Fungi</taxon>
        <taxon>Dikarya</taxon>
        <taxon>Ascomycota</taxon>
        <taxon>Pezizomycotina</taxon>
        <taxon>Leotiomycetes</taxon>
        <taxon>Helotiales</taxon>
        <taxon>Ploettnerulaceae</taxon>
        <taxon>Rhynchosporium</taxon>
    </lineage>
</organism>
<dbReference type="EMBL" id="FJUW01000026">
    <property type="protein sequence ID" value="CZT02980.1"/>
    <property type="molecule type" value="Genomic_DNA"/>
</dbReference>
<feature type="compositionally biased region" description="Polar residues" evidence="1">
    <location>
        <begin position="1"/>
        <end position="15"/>
    </location>
</feature>
<name>A0A1E1KXL9_9HELO</name>
<feature type="region of interest" description="Disordered" evidence="1">
    <location>
        <begin position="76"/>
        <end position="95"/>
    </location>
</feature>